<comment type="caution">
    <text evidence="2">The sequence shown here is derived from an EMBL/GenBank/DDBJ whole genome shotgun (WGS) entry which is preliminary data.</text>
</comment>
<evidence type="ECO:0000313" key="2">
    <source>
        <dbReference type="EMBL" id="MBS4197041.1"/>
    </source>
</evidence>
<dbReference type="Pfam" id="PF00903">
    <property type="entry name" value="Glyoxalase"/>
    <property type="match status" value="1"/>
</dbReference>
<keyword evidence="2" id="KW-0560">Oxidoreductase</keyword>
<keyword evidence="3" id="KW-1185">Reference proteome</keyword>
<reference evidence="2 3" key="1">
    <citation type="submission" date="2021-05" db="EMBL/GenBank/DDBJ databases">
        <title>Novel Bacillus species.</title>
        <authorList>
            <person name="Liu G."/>
        </authorList>
    </citation>
    <scope>NUCLEOTIDE SEQUENCE [LARGE SCALE GENOMIC DNA]</scope>
    <source>
        <strain evidence="3">FJAT-49780</strain>
    </source>
</reference>
<dbReference type="Proteomes" id="UP000681414">
    <property type="component" value="Unassembled WGS sequence"/>
</dbReference>
<protein>
    <submittedName>
        <fullName evidence="2">Extradiol dioxygenase</fullName>
    </submittedName>
</protein>
<dbReference type="EMBL" id="JAGYPG010000003">
    <property type="protein sequence ID" value="MBS4197041.1"/>
    <property type="molecule type" value="Genomic_DNA"/>
</dbReference>
<dbReference type="SUPFAM" id="SSF54593">
    <property type="entry name" value="Glyoxalase/Bleomycin resistance protein/Dihydroxybiphenyl dioxygenase"/>
    <property type="match status" value="1"/>
</dbReference>
<dbReference type="PANTHER" id="PTHR36503:SF2">
    <property type="entry name" value="BLR2408 PROTEIN"/>
    <property type="match status" value="1"/>
</dbReference>
<sequence>MAKQFWINLPVKDVVKSKEFFTKLGFTCRIMQGDFAELLIGEHNVQVMLFPENTFSNFTNNEILDTKNATEVLFSIDAESREEVDEMARKAEEAGGTIFGKPGESQGWMYACGFADLDGHRWNVLFMDMDKMSKA</sequence>
<organism evidence="2 3">
    <name type="scientific">Lederbergia citri</name>
    <dbReference type="NCBI Taxonomy" id="2833580"/>
    <lineage>
        <taxon>Bacteria</taxon>
        <taxon>Bacillati</taxon>
        <taxon>Bacillota</taxon>
        <taxon>Bacilli</taxon>
        <taxon>Bacillales</taxon>
        <taxon>Bacillaceae</taxon>
        <taxon>Lederbergia</taxon>
    </lineage>
</organism>
<dbReference type="GO" id="GO:0051213">
    <property type="term" value="F:dioxygenase activity"/>
    <property type="evidence" value="ECO:0007669"/>
    <property type="project" value="UniProtKB-KW"/>
</dbReference>
<feature type="domain" description="Glyoxalase/fosfomycin resistance/dioxygenase" evidence="1">
    <location>
        <begin position="6"/>
        <end position="123"/>
    </location>
</feature>
<dbReference type="AlphaFoldDB" id="A0A942THU6"/>
<dbReference type="PANTHER" id="PTHR36503">
    <property type="entry name" value="BLR2520 PROTEIN"/>
    <property type="match status" value="1"/>
</dbReference>
<dbReference type="Gene3D" id="3.10.180.10">
    <property type="entry name" value="2,3-Dihydroxybiphenyl 1,2-Dioxygenase, domain 1"/>
    <property type="match status" value="1"/>
</dbReference>
<name>A0A942THU6_9BACI</name>
<dbReference type="RefSeq" id="WP_213126234.1">
    <property type="nucleotide sequence ID" value="NZ_JAGYPG010000003.1"/>
</dbReference>
<accession>A0A942THU6</accession>
<evidence type="ECO:0000313" key="3">
    <source>
        <dbReference type="Proteomes" id="UP000681414"/>
    </source>
</evidence>
<dbReference type="InterPro" id="IPR029068">
    <property type="entry name" value="Glyas_Bleomycin-R_OHBP_Dase"/>
</dbReference>
<evidence type="ECO:0000259" key="1">
    <source>
        <dbReference type="Pfam" id="PF00903"/>
    </source>
</evidence>
<keyword evidence="2" id="KW-0223">Dioxygenase</keyword>
<gene>
    <name evidence="2" type="ORF">KHA97_18475</name>
</gene>
<dbReference type="InterPro" id="IPR004360">
    <property type="entry name" value="Glyas_Fos-R_dOase_dom"/>
</dbReference>
<proteinExistence type="predicted"/>